<organism evidence="2">
    <name type="scientific">marine metagenome</name>
    <dbReference type="NCBI Taxonomy" id="408172"/>
    <lineage>
        <taxon>unclassified sequences</taxon>
        <taxon>metagenomes</taxon>
        <taxon>ecological metagenomes</taxon>
    </lineage>
</organism>
<reference evidence="2" key="1">
    <citation type="submission" date="2018-05" db="EMBL/GenBank/DDBJ databases">
        <authorList>
            <person name="Lanie J.A."/>
            <person name="Ng W.-L."/>
            <person name="Kazmierczak K.M."/>
            <person name="Andrzejewski T.M."/>
            <person name="Davidsen T.M."/>
            <person name="Wayne K.J."/>
            <person name="Tettelin H."/>
            <person name="Glass J.I."/>
            <person name="Rusch D."/>
            <person name="Podicherti R."/>
            <person name="Tsui H.-C.T."/>
            <person name="Winkler M.E."/>
        </authorList>
    </citation>
    <scope>NUCLEOTIDE SEQUENCE</scope>
</reference>
<name>A0A383BPC9_9ZZZZ</name>
<accession>A0A383BPC9</accession>
<sequence length="51" mass="5525">MEGSVEVEAGDGTKRVFGPGDIMLAEDTTGQGHRSRYLSGNPRRSIFITLD</sequence>
<evidence type="ECO:0000256" key="1">
    <source>
        <dbReference type="SAM" id="MobiDB-lite"/>
    </source>
</evidence>
<evidence type="ECO:0008006" key="3">
    <source>
        <dbReference type="Google" id="ProtNLM"/>
    </source>
</evidence>
<feature type="region of interest" description="Disordered" evidence="1">
    <location>
        <begin position="1"/>
        <end position="20"/>
    </location>
</feature>
<dbReference type="AlphaFoldDB" id="A0A383BPC9"/>
<gene>
    <name evidence="2" type="ORF">METZ01_LOCUS474646</name>
</gene>
<evidence type="ECO:0000313" key="2">
    <source>
        <dbReference type="EMBL" id="SVE21792.1"/>
    </source>
</evidence>
<proteinExistence type="predicted"/>
<dbReference type="EMBL" id="UINC01202132">
    <property type="protein sequence ID" value="SVE21792.1"/>
    <property type="molecule type" value="Genomic_DNA"/>
</dbReference>
<protein>
    <recommendedName>
        <fullName evidence="3">Cupin 2 conserved barrel domain-containing protein</fullName>
    </recommendedName>
</protein>